<evidence type="ECO:0000256" key="5">
    <source>
        <dbReference type="ARBA" id="ARBA00022989"/>
    </source>
</evidence>
<keyword evidence="7 10" id="KW-0129">CBS domain</keyword>
<dbReference type="AlphaFoldDB" id="G0UU36"/>
<evidence type="ECO:0000256" key="12">
    <source>
        <dbReference type="SAM" id="MobiDB-lite"/>
    </source>
</evidence>
<sequence length="913" mass="100148">MLLNEVMDDFWMSASPHLHRGERWTQKKAERHARFESFDFYKSYPTMYMKYLREGLVCGTNSSSGHGDTTITEGTAEEMAEVEPSSTDQSASDFIVKVPSQRIGNSDPRDESVTTAYDAGERNEAVRWVLHVVIAVTVGFVAVIISYSVEMLQDRREHLLVGFMRRGTFLWQLLAYFVDLCSSAGLVAVAAGVVVFFEPAAAGGGIPDVMAYLNGVQVPKAMALRTFIVKSISCVCSVAGGLPVGLEAPLIHLGAITGAGVTQGRSRALRCQTRLFQAFRNNKDRRDFITAGAACGVSAAFGAPIGGLLFVMEEVSSFWDHSSSGQIFLATMVCFSIVSIFRSIIEDQRLLGWVSNAVSVLFEVNLSIPLNVYSIVPSFLLGIVCGLFAAVFTKVNIMLIIYRRKHTQQSSVRRFLEPIIAVVLFNILSCIFAMLSSCSPLQEMGSSDNILVWGTENATGLFTAICSGNNTYSPLATLMLGTERDNIRHLFSRQTIGEFRPHQLLLFLVIYTVFACWSSGMSISGGLVIPSLVIGAALGRLFGLFICFVGMGDIGVERGYASTLAWMDPGLFALIGAGAFLAGISRMTMSICVIMVELSSELHYLLPTMVAIIMAKTVADVIAEPLYHQILHLDAVPYLKAYLMRPEFEQLTAADVMTSHVVTLRLKENTSLIMRALQMTTHHAFPVLEEVRKGAMPWGDQNGLVPVERQNAANLWGAVGEEPTCLKFVGIVTREDLLTFLSLPQLREPPSTSVGSRESEDNPLGRLTPRTAAVNQMTWTDWMAHKTSLFFTAEQARSSHMVFMNSDDGESGEGGNIPGELDVRVPVGLPLNEECLPHVLDISLIVNRSPWVIPPFFNLEMAYQTFRMMGLRHMAVVDGDAVVGIITRKDLLSSVLDQRLRELKGVLSSNSGE</sequence>
<evidence type="ECO:0000256" key="8">
    <source>
        <dbReference type="ARBA" id="ARBA00023136"/>
    </source>
</evidence>
<dbReference type="VEuPathDB" id="TriTrypDB:TcIL3000_9_2970"/>
<comment type="similarity">
    <text evidence="11">Belongs to the chloride channel (TC 2.A.49) family.</text>
</comment>
<keyword evidence="8 11" id="KW-0472">Membrane</keyword>
<dbReference type="InterPro" id="IPR051280">
    <property type="entry name" value="Cl-channel/antiporter"/>
</dbReference>
<organism evidence="14">
    <name type="scientific">Trypanosoma congolense (strain IL3000)</name>
    <dbReference type="NCBI Taxonomy" id="1068625"/>
    <lineage>
        <taxon>Eukaryota</taxon>
        <taxon>Discoba</taxon>
        <taxon>Euglenozoa</taxon>
        <taxon>Kinetoplastea</taxon>
        <taxon>Metakinetoplastina</taxon>
        <taxon>Trypanosomatida</taxon>
        <taxon>Trypanosomatidae</taxon>
        <taxon>Trypanosoma</taxon>
        <taxon>Nannomonas</taxon>
    </lineage>
</organism>
<feature type="transmembrane region" description="Helical" evidence="11">
    <location>
        <begin position="169"/>
        <end position="197"/>
    </location>
</feature>
<evidence type="ECO:0000256" key="2">
    <source>
        <dbReference type="ARBA" id="ARBA00022448"/>
    </source>
</evidence>
<keyword evidence="4" id="KW-0677">Repeat</keyword>
<dbReference type="GO" id="GO:0005254">
    <property type="term" value="F:chloride channel activity"/>
    <property type="evidence" value="ECO:0007669"/>
    <property type="project" value="UniProtKB-UniRule"/>
</dbReference>
<dbReference type="InterPro" id="IPR014743">
    <property type="entry name" value="Cl-channel_core"/>
</dbReference>
<dbReference type="EMBL" id="HE575322">
    <property type="protein sequence ID" value="CCC92900.1"/>
    <property type="molecule type" value="Genomic_DNA"/>
</dbReference>
<dbReference type="Gene3D" id="3.10.580.10">
    <property type="entry name" value="CBS-domain"/>
    <property type="match status" value="1"/>
</dbReference>
<keyword evidence="3 11" id="KW-0812">Transmembrane</keyword>
<dbReference type="GO" id="GO:0016020">
    <property type="term" value="C:membrane"/>
    <property type="evidence" value="ECO:0007669"/>
    <property type="project" value="UniProtKB-SubCell"/>
</dbReference>
<dbReference type="InterPro" id="IPR001807">
    <property type="entry name" value="ClC"/>
</dbReference>
<evidence type="ECO:0000256" key="6">
    <source>
        <dbReference type="ARBA" id="ARBA00023065"/>
    </source>
</evidence>
<reference evidence="14" key="1">
    <citation type="journal article" date="2012" name="Proc. Natl. Acad. Sci. U.S.A.">
        <title>Antigenic diversity is generated by distinct evolutionary mechanisms in African trypanosome species.</title>
        <authorList>
            <person name="Jackson A.P."/>
            <person name="Berry A."/>
            <person name="Aslett M."/>
            <person name="Allison H.C."/>
            <person name="Burton P."/>
            <person name="Vavrova-Anderson J."/>
            <person name="Brown R."/>
            <person name="Browne H."/>
            <person name="Corton N."/>
            <person name="Hauser H."/>
            <person name="Gamble J."/>
            <person name="Gilderthorp R."/>
            <person name="Marcello L."/>
            <person name="McQuillan J."/>
            <person name="Otto T.D."/>
            <person name="Quail M.A."/>
            <person name="Sanders M.J."/>
            <person name="van Tonder A."/>
            <person name="Ginger M.L."/>
            <person name="Field M.C."/>
            <person name="Barry J.D."/>
            <person name="Hertz-Fowler C."/>
            <person name="Berriman M."/>
        </authorList>
    </citation>
    <scope>NUCLEOTIDE SEQUENCE</scope>
    <source>
        <strain evidence="14">IL3000</strain>
    </source>
</reference>
<evidence type="ECO:0000256" key="11">
    <source>
        <dbReference type="RuleBase" id="RU361221"/>
    </source>
</evidence>
<evidence type="ECO:0000256" key="1">
    <source>
        <dbReference type="ARBA" id="ARBA00004141"/>
    </source>
</evidence>
<feature type="transmembrane region" description="Helical" evidence="11">
    <location>
        <begin position="353"/>
        <end position="373"/>
    </location>
</feature>
<feature type="region of interest" description="Disordered" evidence="12">
    <location>
        <begin position="748"/>
        <end position="767"/>
    </location>
</feature>
<dbReference type="Pfam" id="PF00654">
    <property type="entry name" value="Voltage_CLC"/>
    <property type="match status" value="1"/>
</dbReference>
<evidence type="ECO:0000256" key="9">
    <source>
        <dbReference type="ARBA" id="ARBA00023214"/>
    </source>
</evidence>
<feature type="transmembrane region" description="Helical" evidence="11">
    <location>
        <begin position="571"/>
        <end position="596"/>
    </location>
</feature>
<keyword evidence="5 11" id="KW-1133">Transmembrane helix</keyword>
<keyword evidence="6 11" id="KW-0406">Ion transport</keyword>
<dbReference type="SUPFAM" id="SSF54631">
    <property type="entry name" value="CBS-domain pair"/>
    <property type="match status" value="1"/>
</dbReference>
<feature type="transmembrane region" description="Helical" evidence="11">
    <location>
        <begin position="128"/>
        <end position="149"/>
    </location>
</feature>
<dbReference type="PRINTS" id="PR00762">
    <property type="entry name" value="CLCHANNEL"/>
</dbReference>
<accession>G0UU36</accession>
<evidence type="ECO:0000313" key="14">
    <source>
        <dbReference type="EMBL" id="CCC92900.1"/>
    </source>
</evidence>
<protein>
    <recommendedName>
        <fullName evidence="11">Chloride channel protein</fullName>
    </recommendedName>
</protein>
<dbReference type="PANTHER" id="PTHR11689:SF89">
    <property type="entry name" value="CHLORIDE CHANNEL PROTEIN"/>
    <property type="match status" value="1"/>
</dbReference>
<evidence type="ECO:0000256" key="3">
    <source>
        <dbReference type="ARBA" id="ARBA00022692"/>
    </source>
</evidence>
<feature type="transmembrane region" description="Helical" evidence="11">
    <location>
        <begin position="503"/>
        <end position="521"/>
    </location>
</feature>
<evidence type="ECO:0000256" key="7">
    <source>
        <dbReference type="ARBA" id="ARBA00023122"/>
    </source>
</evidence>
<proteinExistence type="inferred from homology"/>
<dbReference type="PROSITE" id="PS51371">
    <property type="entry name" value="CBS"/>
    <property type="match status" value="1"/>
</dbReference>
<evidence type="ECO:0000259" key="13">
    <source>
        <dbReference type="PROSITE" id="PS51371"/>
    </source>
</evidence>
<feature type="transmembrane region" description="Helical" evidence="11">
    <location>
        <begin position="323"/>
        <end position="341"/>
    </location>
</feature>
<feature type="transmembrane region" description="Helical" evidence="11">
    <location>
        <begin position="461"/>
        <end position="482"/>
    </location>
</feature>
<dbReference type="InterPro" id="IPR046342">
    <property type="entry name" value="CBS_dom_sf"/>
</dbReference>
<dbReference type="PANTHER" id="PTHR11689">
    <property type="entry name" value="CHLORIDE CHANNEL PROTEIN CLC FAMILY MEMBER"/>
    <property type="match status" value="1"/>
</dbReference>
<keyword evidence="2 11" id="KW-0813">Transport</keyword>
<dbReference type="Gene3D" id="1.10.3080.10">
    <property type="entry name" value="Clc chloride channel"/>
    <property type="match status" value="1"/>
</dbReference>
<comment type="subcellular location">
    <subcellularLocation>
        <location evidence="1 11">Membrane</location>
        <topology evidence="1 11">Multi-pass membrane protein</topology>
    </subcellularLocation>
</comment>
<name>G0UU36_TRYCI</name>
<evidence type="ECO:0000256" key="10">
    <source>
        <dbReference type="PROSITE-ProRule" id="PRU00703"/>
    </source>
</evidence>
<feature type="transmembrane region" description="Helical" evidence="11">
    <location>
        <begin position="527"/>
        <end position="550"/>
    </location>
</feature>
<dbReference type="SUPFAM" id="SSF81340">
    <property type="entry name" value="Clc chloride channel"/>
    <property type="match status" value="1"/>
</dbReference>
<feature type="domain" description="CBS" evidence="13">
    <location>
        <begin position="846"/>
        <end position="903"/>
    </location>
</feature>
<feature type="transmembrane region" description="Helical" evidence="11">
    <location>
        <begin position="414"/>
        <end position="435"/>
    </location>
</feature>
<feature type="transmembrane region" description="Helical" evidence="11">
    <location>
        <begin position="288"/>
        <end position="311"/>
    </location>
</feature>
<dbReference type="CDD" id="cd01036">
    <property type="entry name" value="ClC_euk"/>
    <property type="match status" value="1"/>
</dbReference>
<evidence type="ECO:0000256" key="4">
    <source>
        <dbReference type="ARBA" id="ARBA00022737"/>
    </source>
</evidence>
<dbReference type="InterPro" id="IPR000644">
    <property type="entry name" value="CBS_dom"/>
</dbReference>
<gene>
    <name evidence="14" type="ORF">TCIL3000_9_2970</name>
</gene>
<keyword evidence="9 11" id="KW-0868">Chloride</keyword>
<feature type="transmembrane region" description="Helical" evidence="11">
    <location>
        <begin position="379"/>
        <end position="402"/>
    </location>
</feature>
<dbReference type="Pfam" id="PF00571">
    <property type="entry name" value="CBS"/>
    <property type="match status" value="1"/>
</dbReference>